<keyword evidence="2 3" id="KW-0378">Hydrolase</keyword>
<dbReference type="PANTHER" id="PTHR11559">
    <property type="entry name" value="CARBOXYLESTERASE"/>
    <property type="match status" value="1"/>
</dbReference>
<name>A0ABQ1UQK9_9NOCA</name>
<dbReference type="EC" id="3.1.1.-" evidence="3"/>
<reference evidence="7" key="1">
    <citation type="journal article" date="2019" name="Int. J. Syst. Evol. Microbiol.">
        <title>The Global Catalogue of Microorganisms (GCM) 10K type strain sequencing project: providing services to taxonomists for standard genome sequencing and annotation.</title>
        <authorList>
            <consortium name="The Broad Institute Genomics Platform"/>
            <consortium name="The Broad Institute Genome Sequencing Center for Infectious Disease"/>
            <person name="Wu L."/>
            <person name="Ma J."/>
        </authorList>
    </citation>
    <scope>NUCLEOTIDE SEQUENCE [LARGE SCALE GENOMIC DNA]</scope>
    <source>
        <strain evidence="7">CCM 7855</strain>
    </source>
</reference>
<feature type="compositionally biased region" description="Pro residues" evidence="4">
    <location>
        <begin position="90"/>
        <end position="99"/>
    </location>
</feature>
<dbReference type="Proteomes" id="UP000632454">
    <property type="component" value="Unassembled WGS sequence"/>
</dbReference>
<comment type="similarity">
    <text evidence="1 3">Belongs to the type-B carboxylesterase/lipase family.</text>
</comment>
<evidence type="ECO:0000256" key="2">
    <source>
        <dbReference type="ARBA" id="ARBA00022801"/>
    </source>
</evidence>
<gene>
    <name evidence="6" type="ORF">GCM10007298_20310</name>
</gene>
<dbReference type="InterPro" id="IPR019826">
    <property type="entry name" value="Carboxylesterase_B_AS"/>
</dbReference>
<dbReference type="InterPro" id="IPR029058">
    <property type="entry name" value="AB_hydrolase_fold"/>
</dbReference>
<evidence type="ECO:0000256" key="3">
    <source>
        <dbReference type="RuleBase" id="RU361235"/>
    </source>
</evidence>
<evidence type="ECO:0000313" key="7">
    <source>
        <dbReference type="Proteomes" id="UP000632454"/>
    </source>
</evidence>
<evidence type="ECO:0000313" key="6">
    <source>
        <dbReference type="EMBL" id="GGF24353.1"/>
    </source>
</evidence>
<feature type="domain" description="Carboxylesterase type B" evidence="5">
    <location>
        <begin position="32"/>
        <end position="489"/>
    </location>
</feature>
<evidence type="ECO:0000256" key="1">
    <source>
        <dbReference type="ARBA" id="ARBA00005964"/>
    </source>
</evidence>
<dbReference type="InterPro" id="IPR002018">
    <property type="entry name" value="CarbesteraseB"/>
</dbReference>
<dbReference type="GO" id="GO:0016787">
    <property type="term" value="F:hydrolase activity"/>
    <property type="evidence" value="ECO:0007669"/>
    <property type="project" value="UniProtKB-KW"/>
</dbReference>
<accession>A0ABQ1UQK9</accession>
<protein>
    <recommendedName>
        <fullName evidence="3">Carboxylic ester hydrolase</fullName>
        <ecNumber evidence="3">3.1.1.-</ecNumber>
    </recommendedName>
</protein>
<evidence type="ECO:0000256" key="4">
    <source>
        <dbReference type="SAM" id="MobiDB-lite"/>
    </source>
</evidence>
<evidence type="ECO:0000259" key="5">
    <source>
        <dbReference type="Pfam" id="PF00135"/>
    </source>
</evidence>
<dbReference type="Gene3D" id="3.40.50.1820">
    <property type="entry name" value="alpha/beta hydrolase"/>
    <property type="match status" value="1"/>
</dbReference>
<organism evidence="6 7">
    <name type="scientific">Williamsia phyllosphaerae</name>
    <dbReference type="NCBI Taxonomy" id="885042"/>
    <lineage>
        <taxon>Bacteria</taxon>
        <taxon>Bacillati</taxon>
        <taxon>Actinomycetota</taxon>
        <taxon>Actinomycetes</taxon>
        <taxon>Mycobacteriales</taxon>
        <taxon>Nocardiaceae</taxon>
        <taxon>Williamsia</taxon>
    </lineage>
</organism>
<dbReference type="InterPro" id="IPR050309">
    <property type="entry name" value="Type-B_Carboxylest/Lipase"/>
</dbReference>
<dbReference type="SUPFAM" id="SSF53474">
    <property type="entry name" value="alpha/beta-Hydrolases"/>
    <property type="match status" value="1"/>
</dbReference>
<comment type="caution">
    <text evidence="6">The sequence shown here is derived from an EMBL/GenBank/DDBJ whole genome shotgun (WGS) entry which is preliminary data.</text>
</comment>
<dbReference type="Pfam" id="PF00135">
    <property type="entry name" value="COesterase"/>
    <property type="match status" value="1"/>
</dbReference>
<keyword evidence="7" id="KW-1185">Reference proteome</keyword>
<feature type="region of interest" description="Disordered" evidence="4">
    <location>
        <begin position="77"/>
        <end position="103"/>
    </location>
</feature>
<dbReference type="PROSITE" id="PS00122">
    <property type="entry name" value="CARBOXYLESTERASE_B_1"/>
    <property type="match status" value="1"/>
</dbReference>
<sequence length="528" mass="55348">MFDDQRFTVAWHGEVVSNDDAVGADEAMTGVRVTTRSGVVRGRRVAVGDSVVHAFLGIPYAGPLVGAARFAAPSAVEPWEGERPATEHGPTPPQGPYPAPTSELLPSVIVDGDESLNLSVWTPEPGTGRLPVMVWIHGGAFTRGTHRLPTYDGAAFARDGVVVVGINYRLGALGFLSLAGAPDNRGLRDQIAALEWVRDNVVDFGGDPDQVTVFGESAGAMSIAALLASPHAEGLFHRAIVQSGNAVSASDLGDARLVASELTETLGLPPTVVGVADLTTAELQRAQDALGLALVGDPNPGRWGASTIARGLGVMSMFPTIDGDVLPALPIDAIRAGAGRGVEVLAGTTREEMRFFLVPSGLAAVVTAEMLPGIVGRLGVGADAVATYTRNRPDESPGDVMCAMFTDYSFRSGTADLVDAIAARDESAWQYEFAWPTPVRDLRACHALELAFVFDTLHGSAQLAGPTPPQDLADEMHSTWVRFATTGDPGWDRVGTSRPVRTFGDASLGADAVVVDPRSDELAVFRAG</sequence>
<proteinExistence type="inferred from homology"/>
<dbReference type="EMBL" id="BMCS01000001">
    <property type="protein sequence ID" value="GGF24353.1"/>
    <property type="molecule type" value="Genomic_DNA"/>
</dbReference>